<keyword evidence="1" id="KW-1133">Transmembrane helix</keyword>
<dbReference type="Proteomes" id="UP000824260">
    <property type="component" value="Unassembled WGS sequence"/>
</dbReference>
<reference evidence="2" key="2">
    <citation type="journal article" date="2021" name="PeerJ">
        <title>Extensive microbial diversity within the chicken gut microbiome revealed by metagenomics and culture.</title>
        <authorList>
            <person name="Gilroy R."/>
            <person name="Ravi A."/>
            <person name="Getino M."/>
            <person name="Pursley I."/>
            <person name="Horton D.L."/>
            <person name="Alikhan N.F."/>
            <person name="Baker D."/>
            <person name="Gharbi K."/>
            <person name="Hall N."/>
            <person name="Watson M."/>
            <person name="Adriaenssens E.M."/>
            <person name="Foster-Nyarko E."/>
            <person name="Jarju S."/>
            <person name="Secka A."/>
            <person name="Antonio M."/>
            <person name="Oren A."/>
            <person name="Chaudhuri R.R."/>
            <person name="La Ragione R."/>
            <person name="Hildebrand F."/>
            <person name="Pallen M.J."/>
        </authorList>
    </citation>
    <scope>NUCLEOTIDE SEQUENCE</scope>
    <source>
        <strain evidence="2">ChiSjej6B24-2974</strain>
    </source>
</reference>
<evidence type="ECO:0000313" key="2">
    <source>
        <dbReference type="EMBL" id="HIQ81599.1"/>
    </source>
</evidence>
<feature type="transmembrane region" description="Helical" evidence="1">
    <location>
        <begin position="84"/>
        <end position="103"/>
    </location>
</feature>
<protein>
    <submittedName>
        <fullName evidence="2">DUF5317 domain-containing protein</fullName>
    </submittedName>
</protein>
<evidence type="ECO:0000256" key="1">
    <source>
        <dbReference type="SAM" id="Phobius"/>
    </source>
</evidence>
<feature type="transmembrane region" description="Helical" evidence="1">
    <location>
        <begin position="58"/>
        <end position="77"/>
    </location>
</feature>
<keyword evidence="1" id="KW-0812">Transmembrane</keyword>
<evidence type="ECO:0000313" key="3">
    <source>
        <dbReference type="Proteomes" id="UP000824260"/>
    </source>
</evidence>
<dbReference type="InterPro" id="IPR035168">
    <property type="entry name" value="DUF5317"/>
</dbReference>
<dbReference type="Pfam" id="PF17248">
    <property type="entry name" value="DUF5317"/>
    <property type="match status" value="1"/>
</dbReference>
<accession>A0A9D0ZLN0</accession>
<keyword evidence="1" id="KW-0472">Membrane</keyword>
<proteinExistence type="predicted"/>
<reference evidence="2" key="1">
    <citation type="submission" date="2020-10" db="EMBL/GenBank/DDBJ databases">
        <authorList>
            <person name="Gilroy R."/>
        </authorList>
    </citation>
    <scope>NUCLEOTIDE SEQUENCE</scope>
    <source>
        <strain evidence="2">ChiSjej6B24-2974</strain>
    </source>
</reference>
<organism evidence="2 3">
    <name type="scientific">Candidatus Pullichristensenella stercorigallinarum</name>
    <dbReference type="NCBI Taxonomy" id="2840909"/>
    <lineage>
        <taxon>Bacteria</taxon>
        <taxon>Bacillati</taxon>
        <taxon>Bacillota</taxon>
        <taxon>Clostridia</taxon>
        <taxon>Candidatus Pullichristensenella</taxon>
    </lineage>
</organism>
<dbReference type="EMBL" id="DVFZ01000009">
    <property type="protein sequence ID" value="HIQ81599.1"/>
    <property type="molecule type" value="Genomic_DNA"/>
</dbReference>
<gene>
    <name evidence="2" type="ORF">IAA52_00695</name>
</gene>
<comment type="caution">
    <text evidence="2">The sequence shown here is derived from an EMBL/GenBank/DDBJ whole genome shotgun (WGS) entry which is preliminary data.</text>
</comment>
<name>A0A9D0ZLN0_9FIRM</name>
<dbReference type="AlphaFoldDB" id="A0A9D0ZLN0"/>
<feature type="transmembrane region" description="Helical" evidence="1">
    <location>
        <begin position="150"/>
        <end position="173"/>
    </location>
</feature>
<sequence length="188" mass="20821">MMMLACLVLSIIVGYARRGKLSHYLENPLRGLWLPIVAYALEFSFGALENILPWPPSSWLGIAVCVEYALIFAFVWLNRARLSFWAIAAGSILNFVVIAANGFRMPISPVVYDYPQFANIIERVGGGEMVEYVLVGWDGPLWWLGDTIPVLFITPGLASIGDIALAVGVFILIQEIMCPKKRETKGEA</sequence>